<dbReference type="InterPro" id="IPR036397">
    <property type="entry name" value="RNaseH_sf"/>
</dbReference>
<feature type="domain" description="RNase H type-1" evidence="1">
    <location>
        <begin position="24"/>
        <end position="109"/>
    </location>
</feature>
<name>A0A2I0K0H5_PUNGR</name>
<organism evidence="2 3">
    <name type="scientific">Punica granatum</name>
    <name type="common">Pomegranate</name>
    <dbReference type="NCBI Taxonomy" id="22663"/>
    <lineage>
        <taxon>Eukaryota</taxon>
        <taxon>Viridiplantae</taxon>
        <taxon>Streptophyta</taxon>
        <taxon>Embryophyta</taxon>
        <taxon>Tracheophyta</taxon>
        <taxon>Spermatophyta</taxon>
        <taxon>Magnoliopsida</taxon>
        <taxon>eudicotyledons</taxon>
        <taxon>Gunneridae</taxon>
        <taxon>Pentapetalae</taxon>
        <taxon>rosids</taxon>
        <taxon>malvids</taxon>
        <taxon>Myrtales</taxon>
        <taxon>Lythraceae</taxon>
        <taxon>Punica</taxon>
    </lineage>
</organism>
<dbReference type="PANTHER" id="PTHR48475">
    <property type="entry name" value="RIBONUCLEASE H"/>
    <property type="match status" value="1"/>
</dbReference>
<dbReference type="PANTHER" id="PTHR48475:SF2">
    <property type="entry name" value="RIBONUCLEASE H"/>
    <property type="match status" value="1"/>
</dbReference>
<evidence type="ECO:0000259" key="1">
    <source>
        <dbReference type="Pfam" id="PF13456"/>
    </source>
</evidence>
<dbReference type="InterPro" id="IPR012337">
    <property type="entry name" value="RNaseH-like_sf"/>
</dbReference>
<dbReference type="AlphaFoldDB" id="A0A2I0K0H5"/>
<dbReference type="InterPro" id="IPR002156">
    <property type="entry name" value="RNaseH_domain"/>
</dbReference>
<reference evidence="2 3" key="1">
    <citation type="submission" date="2017-11" db="EMBL/GenBank/DDBJ databases">
        <title>De-novo sequencing of pomegranate (Punica granatum L.) genome.</title>
        <authorList>
            <person name="Akparov Z."/>
            <person name="Amiraslanov A."/>
            <person name="Hajiyeva S."/>
            <person name="Abbasov M."/>
            <person name="Kaur K."/>
            <person name="Hamwieh A."/>
            <person name="Solovyev V."/>
            <person name="Salamov A."/>
            <person name="Braich B."/>
            <person name="Kosarev P."/>
            <person name="Mahmoud A."/>
            <person name="Hajiyev E."/>
            <person name="Babayeva S."/>
            <person name="Izzatullayeva V."/>
            <person name="Mammadov A."/>
            <person name="Mammadov A."/>
            <person name="Sharifova S."/>
            <person name="Ojaghi J."/>
            <person name="Eynullazada K."/>
            <person name="Bayramov B."/>
            <person name="Abdulazimova A."/>
            <person name="Shahmuradov I."/>
        </authorList>
    </citation>
    <scope>NUCLEOTIDE SEQUENCE [LARGE SCALE GENOMIC DNA]</scope>
    <source>
        <strain evidence="3">cv. AG2017</strain>
        <tissue evidence="2">Leaf</tissue>
    </source>
</reference>
<accession>A0A2I0K0H5</accession>
<dbReference type="GO" id="GO:0003676">
    <property type="term" value="F:nucleic acid binding"/>
    <property type="evidence" value="ECO:0007669"/>
    <property type="project" value="InterPro"/>
</dbReference>
<proteinExistence type="predicted"/>
<comment type="caution">
    <text evidence="2">The sequence shown here is derived from an EMBL/GenBank/DDBJ whole genome shotgun (WGS) entry which is preliminary data.</text>
</comment>
<keyword evidence="3" id="KW-1185">Reference proteome</keyword>
<dbReference type="Gene3D" id="3.30.420.10">
    <property type="entry name" value="Ribonuclease H-like superfamily/Ribonuclease H"/>
    <property type="match status" value="2"/>
</dbReference>
<dbReference type="Proteomes" id="UP000233551">
    <property type="component" value="Unassembled WGS sequence"/>
</dbReference>
<dbReference type="GO" id="GO:0004523">
    <property type="term" value="F:RNA-DNA hybrid ribonuclease activity"/>
    <property type="evidence" value="ECO:0007669"/>
    <property type="project" value="InterPro"/>
</dbReference>
<evidence type="ECO:0000313" key="2">
    <source>
        <dbReference type="EMBL" id="PKI61583.1"/>
    </source>
</evidence>
<dbReference type="EMBL" id="PGOL01001025">
    <property type="protein sequence ID" value="PKI61583.1"/>
    <property type="molecule type" value="Genomic_DNA"/>
</dbReference>
<protein>
    <recommendedName>
        <fullName evidence="1">RNase H type-1 domain-containing protein</fullName>
    </recommendedName>
</protein>
<evidence type="ECO:0000313" key="3">
    <source>
        <dbReference type="Proteomes" id="UP000233551"/>
    </source>
</evidence>
<dbReference type="SUPFAM" id="SSF53098">
    <property type="entry name" value="Ribonuclease H-like"/>
    <property type="match status" value="1"/>
</dbReference>
<gene>
    <name evidence="2" type="ORF">CRG98_018012</name>
</gene>
<dbReference type="Pfam" id="PF13456">
    <property type="entry name" value="RVT_3"/>
    <property type="match status" value="1"/>
</dbReference>
<sequence>MVTSTTLDAEQEPDADRWILMTDGSSTSMSAAKYEALIIELMIAEGARVEKVLAKCDSQLIVNQVKGEYEALEKRMKTYASKARELLAGFKKANIELILRDDDMLADALTLGQKGFLIVAIDYSSKWVGIEAVTSITEKVVEKFGKHNIICRFGTPQFPSPITALNSTQKPSENFVKYLVYNKSSRQSRILRLMGKRRSPTKGSCTKSEQGYTRWNELAASIADLENLSTKLVWILVEVSCLGHSVDDLKNFRLSQVVPLVLMGINFN</sequence>